<evidence type="ECO:0000313" key="3">
    <source>
        <dbReference type="Proteomes" id="UP001501510"/>
    </source>
</evidence>
<protein>
    <submittedName>
        <fullName evidence="2">Uncharacterized protein</fullName>
    </submittedName>
</protein>
<evidence type="ECO:0000256" key="1">
    <source>
        <dbReference type="SAM" id="Phobius"/>
    </source>
</evidence>
<feature type="transmembrane region" description="Helical" evidence="1">
    <location>
        <begin position="26"/>
        <end position="43"/>
    </location>
</feature>
<sequence length="59" mass="7188">MIYRFTRFISGKYLNGVIDYYTNNQIIFNSIVVILGFVWIVYLRNKNKGKKSKKQIFWF</sequence>
<dbReference type="EMBL" id="BAAACG010000001">
    <property type="protein sequence ID" value="GAA0731731.1"/>
    <property type="molecule type" value="Genomic_DNA"/>
</dbReference>
<keyword evidence="1" id="KW-1133">Transmembrane helix</keyword>
<gene>
    <name evidence="2" type="ORF">GCM10008906_00530</name>
</gene>
<keyword evidence="3" id="KW-1185">Reference proteome</keyword>
<keyword evidence="1" id="KW-0812">Transmembrane</keyword>
<accession>A0ABN1J8W1</accession>
<evidence type="ECO:0000313" key="2">
    <source>
        <dbReference type="EMBL" id="GAA0731731.1"/>
    </source>
</evidence>
<proteinExistence type="predicted"/>
<reference evidence="2 3" key="1">
    <citation type="journal article" date="2019" name="Int. J. Syst. Evol. Microbiol.">
        <title>The Global Catalogue of Microorganisms (GCM) 10K type strain sequencing project: providing services to taxonomists for standard genome sequencing and annotation.</title>
        <authorList>
            <consortium name="The Broad Institute Genomics Platform"/>
            <consortium name="The Broad Institute Genome Sequencing Center for Infectious Disease"/>
            <person name="Wu L."/>
            <person name="Ma J."/>
        </authorList>
    </citation>
    <scope>NUCLEOTIDE SEQUENCE [LARGE SCALE GENOMIC DNA]</scope>
    <source>
        <strain evidence="2 3">JCM 1407</strain>
    </source>
</reference>
<organism evidence="2 3">
    <name type="scientific">Clostridium oceanicum</name>
    <dbReference type="NCBI Taxonomy" id="1543"/>
    <lineage>
        <taxon>Bacteria</taxon>
        <taxon>Bacillati</taxon>
        <taxon>Bacillota</taxon>
        <taxon>Clostridia</taxon>
        <taxon>Eubacteriales</taxon>
        <taxon>Clostridiaceae</taxon>
        <taxon>Clostridium</taxon>
    </lineage>
</organism>
<dbReference type="Proteomes" id="UP001501510">
    <property type="component" value="Unassembled WGS sequence"/>
</dbReference>
<comment type="caution">
    <text evidence="2">The sequence shown here is derived from an EMBL/GenBank/DDBJ whole genome shotgun (WGS) entry which is preliminary data.</text>
</comment>
<name>A0ABN1J8W1_9CLOT</name>
<keyword evidence="1" id="KW-0472">Membrane</keyword>